<evidence type="ECO:0000313" key="10">
    <source>
        <dbReference type="EMBL" id="OIQ69340.1"/>
    </source>
</evidence>
<dbReference type="Gene3D" id="3.40.50.2000">
    <property type="entry name" value="Glycogen Phosphorylase B"/>
    <property type="match status" value="2"/>
</dbReference>
<comment type="catalytic activity">
    <reaction evidence="1">
        <text>[(1-&gt;4)-alpha-D-glucosyl](n) + phosphate = [(1-&gt;4)-alpha-D-glucosyl](n-1) + alpha-D-glucose 1-phosphate</text>
        <dbReference type="Rhea" id="RHEA:41732"/>
        <dbReference type="Rhea" id="RHEA-COMP:9584"/>
        <dbReference type="Rhea" id="RHEA-COMP:9586"/>
        <dbReference type="ChEBI" id="CHEBI:15444"/>
        <dbReference type="ChEBI" id="CHEBI:43474"/>
        <dbReference type="ChEBI" id="CHEBI:58601"/>
        <dbReference type="EC" id="2.4.1.1"/>
    </reaction>
</comment>
<name>A0A1J5PP38_9ZZZZ</name>
<dbReference type="Pfam" id="PF00343">
    <property type="entry name" value="Phosphorylase"/>
    <property type="match status" value="1"/>
</dbReference>
<evidence type="ECO:0000256" key="8">
    <source>
        <dbReference type="ARBA" id="ARBA00022898"/>
    </source>
</evidence>
<dbReference type="EC" id="2.4.1.1" evidence="4"/>
<evidence type="ECO:0000256" key="3">
    <source>
        <dbReference type="ARBA" id="ARBA00006047"/>
    </source>
</evidence>
<dbReference type="EMBL" id="MLJW01004784">
    <property type="protein sequence ID" value="OIQ69340.1"/>
    <property type="molecule type" value="Genomic_DNA"/>
</dbReference>
<dbReference type="PANTHER" id="PTHR11468">
    <property type="entry name" value="GLYCOGEN PHOSPHORYLASE"/>
    <property type="match status" value="1"/>
</dbReference>
<comment type="caution">
    <text evidence="10">The sequence shown here is derived from an EMBL/GenBank/DDBJ whole genome shotgun (WGS) entry which is preliminary data.</text>
</comment>
<evidence type="ECO:0000256" key="5">
    <source>
        <dbReference type="ARBA" id="ARBA00022533"/>
    </source>
</evidence>
<dbReference type="GO" id="GO:0030170">
    <property type="term" value="F:pyridoxal phosphate binding"/>
    <property type="evidence" value="ECO:0007669"/>
    <property type="project" value="TreeGrafter"/>
</dbReference>
<dbReference type="SUPFAM" id="SSF53756">
    <property type="entry name" value="UDP-Glycosyltransferase/glycogen phosphorylase"/>
    <property type="match status" value="1"/>
</dbReference>
<keyword evidence="7 10" id="KW-0808">Transferase</keyword>
<comment type="cofactor">
    <cofactor evidence="2">
        <name>pyridoxal 5'-phosphate</name>
        <dbReference type="ChEBI" id="CHEBI:597326"/>
    </cofactor>
</comment>
<organism evidence="10">
    <name type="scientific">mine drainage metagenome</name>
    <dbReference type="NCBI Taxonomy" id="410659"/>
    <lineage>
        <taxon>unclassified sequences</taxon>
        <taxon>metagenomes</taxon>
        <taxon>ecological metagenomes</taxon>
    </lineage>
</organism>
<dbReference type="GO" id="GO:0008184">
    <property type="term" value="F:glycogen phosphorylase activity"/>
    <property type="evidence" value="ECO:0007669"/>
    <property type="project" value="InterPro"/>
</dbReference>
<proteinExistence type="inferred from homology"/>
<evidence type="ECO:0000256" key="6">
    <source>
        <dbReference type="ARBA" id="ARBA00022676"/>
    </source>
</evidence>
<keyword evidence="6 10" id="KW-0328">Glycosyltransferase</keyword>
<dbReference type="FunFam" id="3.40.50.2000:FF:000003">
    <property type="entry name" value="Alpha-1,4 glucan phosphorylase"/>
    <property type="match status" value="1"/>
</dbReference>
<evidence type="ECO:0000256" key="4">
    <source>
        <dbReference type="ARBA" id="ARBA00012591"/>
    </source>
</evidence>
<dbReference type="InterPro" id="IPR000811">
    <property type="entry name" value="Glyco_trans_35"/>
</dbReference>
<keyword evidence="9" id="KW-0119">Carbohydrate metabolism</keyword>
<dbReference type="GO" id="GO:0005737">
    <property type="term" value="C:cytoplasm"/>
    <property type="evidence" value="ECO:0007669"/>
    <property type="project" value="TreeGrafter"/>
</dbReference>
<evidence type="ECO:0000256" key="2">
    <source>
        <dbReference type="ARBA" id="ARBA00001933"/>
    </source>
</evidence>
<comment type="similarity">
    <text evidence="3">Belongs to the glycogen phosphorylase family.</text>
</comment>
<dbReference type="GO" id="GO:0005980">
    <property type="term" value="P:glycogen catabolic process"/>
    <property type="evidence" value="ECO:0007669"/>
    <property type="project" value="TreeGrafter"/>
</dbReference>
<evidence type="ECO:0000256" key="1">
    <source>
        <dbReference type="ARBA" id="ARBA00001275"/>
    </source>
</evidence>
<dbReference type="AlphaFoldDB" id="A0A1J5PP38"/>
<dbReference type="PROSITE" id="PS00102">
    <property type="entry name" value="PHOSPHORYLASE"/>
    <property type="match status" value="1"/>
</dbReference>
<keyword evidence="8" id="KW-0663">Pyridoxal phosphate</keyword>
<dbReference type="PANTHER" id="PTHR11468:SF3">
    <property type="entry name" value="GLYCOGEN PHOSPHORYLASE, LIVER FORM"/>
    <property type="match status" value="1"/>
</dbReference>
<accession>A0A1J5PP38</accession>
<sequence length="337" mass="37481">MFERLLPRHLEIIYRINVGHLALADTRCPGDVDFRASVSLIDEKSGRRVRMGQLAFVGSHRINGVSAMHSDLMKETVFHDLNHLYPGRITNKTNGITFRRWLMLANPKLTDLLREACGEAVLDDPTHLSHLEARASDSAFQERFRSVKHHNKIALARLIGERNNIKVDPAALFDVQIKRIHEYKRQLLNILEAIALYHAIKDDPQRNWVPRVKIFAGKAAASYRYAKLIIKLINDVADIVNNDSVIAGRLKIAFLADYNVSLAEVIIPAADLSEQISTAGMEASGTGNMKLALNGALTIGTLDGANIEIRDHVGAERVAEIGIVPQRLIEGLTDQIA</sequence>
<evidence type="ECO:0000256" key="7">
    <source>
        <dbReference type="ARBA" id="ARBA00022679"/>
    </source>
</evidence>
<dbReference type="InterPro" id="IPR035090">
    <property type="entry name" value="Pyridoxal_P_attach_site"/>
</dbReference>
<keyword evidence="5" id="KW-0021">Allosteric enzyme</keyword>
<gene>
    <name evidence="10" type="primary">malP_21</name>
    <name evidence="10" type="ORF">GALL_490620</name>
</gene>
<evidence type="ECO:0000256" key="9">
    <source>
        <dbReference type="ARBA" id="ARBA00023277"/>
    </source>
</evidence>
<protein>
    <recommendedName>
        <fullName evidence="4">glycogen phosphorylase</fullName>
        <ecNumber evidence="4">2.4.1.1</ecNumber>
    </recommendedName>
</protein>
<reference evidence="10" key="1">
    <citation type="submission" date="2016-10" db="EMBL/GenBank/DDBJ databases">
        <title>Sequence of Gallionella enrichment culture.</title>
        <authorList>
            <person name="Poehlein A."/>
            <person name="Muehling M."/>
            <person name="Daniel R."/>
        </authorList>
    </citation>
    <scope>NUCLEOTIDE SEQUENCE</scope>
</reference>